<dbReference type="Proteomes" id="UP000625283">
    <property type="component" value="Unassembled WGS sequence"/>
</dbReference>
<proteinExistence type="predicted"/>
<gene>
    <name evidence="6" type="ORF">JKG61_02120</name>
</gene>
<comment type="subcellular location">
    <subcellularLocation>
        <location evidence="1">Cell envelope</location>
    </subcellularLocation>
</comment>
<keyword evidence="4" id="KW-0676">Redox-active center</keyword>
<dbReference type="InterPro" id="IPR036249">
    <property type="entry name" value="Thioredoxin-like_sf"/>
</dbReference>
<dbReference type="PROSITE" id="PS51352">
    <property type="entry name" value="THIOREDOXIN_2"/>
    <property type="match status" value="1"/>
</dbReference>
<evidence type="ECO:0000256" key="2">
    <source>
        <dbReference type="ARBA" id="ARBA00022748"/>
    </source>
</evidence>
<dbReference type="PANTHER" id="PTHR42852:SF6">
    <property type="entry name" value="THIOL:DISULFIDE INTERCHANGE PROTEIN DSBE"/>
    <property type="match status" value="1"/>
</dbReference>
<dbReference type="Gene3D" id="3.40.30.10">
    <property type="entry name" value="Glutaredoxin"/>
    <property type="match status" value="1"/>
</dbReference>
<evidence type="ECO:0000256" key="4">
    <source>
        <dbReference type="ARBA" id="ARBA00023284"/>
    </source>
</evidence>
<comment type="caution">
    <text evidence="6">The sequence shown here is derived from an EMBL/GenBank/DDBJ whole genome shotgun (WGS) entry which is preliminary data.</text>
</comment>
<evidence type="ECO:0000256" key="3">
    <source>
        <dbReference type="ARBA" id="ARBA00023157"/>
    </source>
</evidence>
<dbReference type="InterPro" id="IPR000866">
    <property type="entry name" value="AhpC/TSA"/>
</dbReference>
<dbReference type="InterPro" id="IPR050553">
    <property type="entry name" value="Thioredoxin_ResA/DsbE_sf"/>
</dbReference>
<sequence length="415" mass="48349">MTIFRSNICLTILLLFISEMLLAQQDPRKFDPGLEHHIGDAFKGPEKVQWMRGDVRSIKWKSWHDKVIVLDFFDTYCTSCILSMPHLQKLQQQFGDKIQILNVTWQDKATLDKFFATNEYLKEHQVNLPVIYNDKILRSMFPYQAAPHIAMIYKGKVQAITFNRLLTTDNIEKLLNDGRIDLPWKNDFGKGSLTQDNSIEDIGVWLSGYQSGVRGQSLKFEKDSLTGNYKTSIYNREPYAALINTWGKIVIPRALLRAEQVVWNVSDSSHYKNFTNSGEAWDVKHSISYERIDRIHRADSVQAKVVLQDLHNFLGIKTYWSKKRIKCLILKKCPIEKTEKVFDGIVRYEGTDVFSKFMAFREDYPLIYDEAKLTDILEIGVFNSLDELNEQLRQYGLELREGEAEFETFVVEEEK</sequence>
<dbReference type="CDD" id="cd02966">
    <property type="entry name" value="TlpA_like_family"/>
    <property type="match status" value="1"/>
</dbReference>
<dbReference type="EMBL" id="JAERTY010000001">
    <property type="protein sequence ID" value="MBL1407541.1"/>
    <property type="molecule type" value="Genomic_DNA"/>
</dbReference>
<reference evidence="6 7" key="1">
    <citation type="submission" date="2021-01" db="EMBL/GenBank/DDBJ databases">
        <title>C459-1 draft genome sequence.</title>
        <authorList>
            <person name="Zhang X.-F."/>
        </authorList>
    </citation>
    <scope>NUCLEOTIDE SEQUENCE [LARGE SCALE GENOMIC DNA]</scope>
    <source>
        <strain evidence="7">C459-1</strain>
    </source>
</reference>
<dbReference type="PANTHER" id="PTHR42852">
    <property type="entry name" value="THIOL:DISULFIDE INTERCHANGE PROTEIN DSBE"/>
    <property type="match status" value="1"/>
</dbReference>
<name>A0ABS1QYM5_9SPHI</name>
<evidence type="ECO:0000313" key="6">
    <source>
        <dbReference type="EMBL" id="MBL1407541.1"/>
    </source>
</evidence>
<evidence type="ECO:0000259" key="5">
    <source>
        <dbReference type="PROSITE" id="PS51352"/>
    </source>
</evidence>
<protein>
    <submittedName>
        <fullName evidence="6">TlpA family protein disulfide reductase</fullName>
    </submittedName>
</protein>
<keyword evidence="3" id="KW-1015">Disulfide bond</keyword>
<evidence type="ECO:0000313" key="7">
    <source>
        <dbReference type="Proteomes" id="UP000625283"/>
    </source>
</evidence>
<dbReference type="RefSeq" id="WP_202101335.1">
    <property type="nucleotide sequence ID" value="NZ_JAERTY010000001.1"/>
</dbReference>
<evidence type="ECO:0000256" key="1">
    <source>
        <dbReference type="ARBA" id="ARBA00004196"/>
    </source>
</evidence>
<dbReference type="Pfam" id="PF00578">
    <property type="entry name" value="AhpC-TSA"/>
    <property type="match status" value="1"/>
</dbReference>
<dbReference type="InterPro" id="IPR013766">
    <property type="entry name" value="Thioredoxin_domain"/>
</dbReference>
<keyword evidence="7" id="KW-1185">Reference proteome</keyword>
<keyword evidence="2" id="KW-0201">Cytochrome c-type biogenesis</keyword>
<accession>A0ABS1QYM5</accession>
<dbReference type="SUPFAM" id="SSF52833">
    <property type="entry name" value="Thioredoxin-like"/>
    <property type="match status" value="1"/>
</dbReference>
<feature type="domain" description="Thioredoxin" evidence="5">
    <location>
        <begin position="36"/>
        <end position="180"/>
    </location>
</feature>
<organism evidence="6 7">
    <name type="scientific">Sphingobacterium faecale</name>
    <dbReference type="NCBI Taxonomy" id="2803775"/>
    <lineage>
        <taxon>Bacteria</taxon>
        <taxon>Pseudomonadati</taxon>
        <taxon>Bacteroidota</taxon>
        <taxon>Sphingobacteriia</taxon>
        <taxon>Sphingobacteriales</taxon>
        <taxon>Sphingobacteriaceae</taxon>
        <taxon>Sphingobacterium</taxon>
    </lineage>
</organism>